<evidence type="ECO:0008006" key="3">
    <source>
        <dbReference type="Google" id="ProtNLM"/>
    </source>
</evidence>
<organism evidence="1 2">
    <name type="scientific">Acinetobacter variabilis</name>
    <dbReference type="NCBI Taxonomy" id="70346"/>
    <lineage>
        <taxon>Bacteria</taxon>
        <taxon>Pseudomonadati</taxon>
        <taxon>Pseudomonadota</taxon>
        <taxon>Gammaproteobacteria</taxon>
        <taxon>Moraxellales</taxon>
        <taxon>Moraxellaceae</taxon>
        <taxon>Acinetobacter</taxon>
    </lineage>
</organism>
<dbReference type="HOGENOM" id="CLU_439941_0_0_6"/>
<reference evidence="1 2" key="1">
    <citation type="submission" date="2013-02" db="EMBL/GenBank/DDBJ databases">
        <title>The Genome Sequence of Acinetobacter sp. NIPH 899.</title>
        <authorList>
            <consortium name="The Broad Institute Genome Sequencing Platform"/>
            <consortium name="The Broad Institute Genome Sequencing Center for Infectious Disease"/>
            <person name="Cerqueira G."/>
            <person name="Feldgarden M."/>
            <person name="Courvalin P."/>
            <person name="Perichon B."/>
            <person name="Grillot-Courvalin C."/>
            <person name="Clermont D."/>
            <person name="Rocha E."/>
            <person name="Yoon E.-J."/>
            <person name="Nemec A."/>
            <person name="Walker B."/>
            <person name="Young S.K."/>
            <person name="Zeng Q."/>
            <person name="Gargeya S."/>
            <person name="Fitzgerald M."/>
            <person name="Haas B."/>
            <person name="Abouelleil A."/>
            <person name="Alvarado L."/>
            <person name="Arachchi H.M."/>
            <person name="Berlin A.M."/>
            <person name="Chapman S.B."/>
            <person name="Dewar J."/>
            <person name="Goldberg J."/>
            <person name="Griggs A."/>
            <person name="Gujja S."/>
            <person name="Hansen M."/>
            <person name="Howarth C."/>
            <person name="Imamovic A."/>
            <person name="Larimer J."/>
            <person name="McCowan C."/>
            <person name="Murphy C."/>
            <person name="Neiman D."/>
            <person name="Pearson M."/>
            <person name="Priest M."/>
            <person name="Roberts A."/>
            <person name="Saif S."/>
            <person name="Shea T."/>
            <person name="Sisk P."/>
            <person name="Sykes S."/>
            <person name="Wortman J."/>
            <person name="Nusbaum C."/>
            <person name="Birren B."/>
        </authorList>
    </citation>
    <scope>NUCLEOTIDE SEQUENCE [LARGE SCALE GENOMIC DNA]</scope>
    <source>
        <strain evidence="1 2">NIPH 899</strain>
    </source>
</reference>
<gene>
    <name evidence="1" type="ORF">F969_00601</name>
</gene>
<dbReference type="PATRIC" id="fig|1217710.3.peg.570"/>
<name>N8WZN0_9GAMM</name>
<evidence type="ECO:0000313" key="1">
    <source>
        <dbReference type="EMBL" id="ENV00370.1"/>
    </source>
</evidence>
<sequence>MTTSFVRTLGAQAGVQLNPLVDNSEMATAGTADQSFAIPMRATRGRIDKAFSVDGSNFYKRLGYGETLRANALNEAWVQVFEALNNGAASAVVSRMVGPDAKNNWMVINFDQAEGKVAFSVSETVPTDYDIAVKHLECFNDGVRLSVHADENRKDGALAANDYVTLVMTDAKGVKLYEFTGSLTLGATDDYGNSAYLPDVIENMTDNVEVKVGEGIIIGTTSVAYGFDENGEAAWANSGVLSYFNEGVVGNYTTETYVQAREQLERTQLEYRYIAAGGTKAAGLLSQLMTLAYNTNRQMRFDVDGTLTPEQAIAFIESINPYGAKASHLIHAYWTPLKTNDPSGVNGKSYIGTSGLNIGLACGRNAAKNSKGFAPKNYPVAGRMFPITRSGIVQTYSPSNAEMSQLAAAKINPVVYESYETGGLYVFVDSLTCAPVKNSLRKLISVAEMSTTVDDAVTGTAKTFLQLPMATAVKRMNDWLQKYFEGAQAAEWIVPSEDATMSGGAFKFEVKPNAANPFDQMDVNYWVHYDGTARQIFATQTLSK</sequence>
<dbReference type="RefSeq" id="WP_004780852.1">
    <property type="nucleotide sequence ID" value="NZ_KB849398.1"/>
</dbReference>
<comment type="caution">
    <text evidence="1">The sequence shown here is derived from an EMBL/GenBank/DDBJ whole genome shotgun (WGS) entry which is preliminary data.</text>
</comment>
<dbReference type="Proteomes" id="UP000013070">
    <property type="component" value="Unassembled WGS sequence"/>
</dbReference>
<dbReference type="AlphaFoldDB" id="N8WZN0"/>
<accession>N8WZN0</accession>
<proteinExistence type="predicted"/>
<dbReference type="EMBL" id="APPE01000031">
    <property type="protein sequence ID" value="ENV00370.1"/>
    <property type="molecule type" value="Genomic_DNA"/>
</dbReference>
<dbReference type="eggNOG" id="ENOG5030VXM">
    <property type="taxonomic scope" value="Bacteria"/>
</dbReference>
<evidence type="ECO:0000313" key="2">
    <source>
        <dbReference type="Proteomes" id="UP000013070"/>
    </source>
</evidence>
<keyword evidence="2" id="KW-1185">Reference proteome</keyword>
<protein>
    <recommendedName>
        <fullName evidence="3">Tail sheath protein subtilisin-like domain-containing protein</fullName>
    </recommendedName>
</protein>